<feature type="compositionally biased region" description="Low complexity" evidence="1">
    <location>
        <begin position="36"/>
        <end position="49"/>
    </location>
</feature>
<evidence type="ECO:0000256" key="2">
    <source>
        <dbReference type="SAM" id="SignalP"/>
    </source>
</evidence>
<feature type="chain" id="PRO_5014126682" evidence="2">
    <location>
        <begin position="22"/>
        <end position="61"/>
    </location>
</feature>
<protein>
    <submittedName>
        <fullName evidence="3">Uncharacterized protein</fullName>
    </submittedName>
</protein>
<sequence>MQINLVLFFLVLFTVISLGAAVRNERRTINRRSPSDYDSYDSYNSYDSYGGHGDYKLSKYK</sequence>
<name>A0A2I1FWN4_9GLOM</name>
<accession>A0A2I1FWN4</accession>
<evidence type="ECO:0000313" key="4">
    <source>
        <dbReference type="Proteomes" id="UP000234323"/>
    </source>
</evidence>
<dbReference type="EMBL" id="LLXI01000041">
    <property type="protein sequence ID" value="PKY38799.1"/>
    <property type="molecule type" value="Genomic_DNA"/>
</dbReference>
<reference evidence="3 4" key="1">
    <citation type="submission" date="2015-10" db="EMBL/GenBank/DDBJ databases">
        <title>Genome analyses suggest a sexual origin of heterokaryosis in a supposedly ancient asexual fungus.</title>
        <authorList>
            <person name="Ropars J."/>
            <person name="Sedzielewska K."/>
            <person name="Noel J."/>
            <person name="Charron P."/>
            <person name="Farinelli L."/>
            <person name="Marton T."/>
            <person name="Kruger M."/>
            <person name="Pelin A."/>
            <person name="Brachmann A."/>
            <person name="Corradi N."/>
        </authorList>
    </citation>
    <scope>NUCLEOTIDE SEQUENCE [LARGE SCALE GENOMIC DNA]</scope>
    <source>
        <strain evidence="3 4">A4</strain>
    </source>
</reference>
<dbReference type="AlphaFoldDB" id="A0A2I1FWN4"/>
<comment type="caution">
    <text evidence="3">The sequence shown here is derived from an EMBL/GenBank/DDBJ whole genome shotgun (WGS) entry which is preliminary data.</text>
</comment>
<gene>
    <name evidence="3" type="ORF">RhiirA4_392523</name>
</gene>
<keyword evidence="4" id="KW-1185">Reference proteome</keyword>
<keyword evidence="2" id="KW-0732">Signal</keyword>
<organism evidence="3 4">
    <name type="scientific">Rhizophagus irregularis</name>
    <dbReference type="NCBI Taxonomy" id="588596"/>
    <lineage>
        <taxon>Eukaryota</taxon>
        <taxon>Fungi</taxon>
        <taxon>Fungi incertae sedis</taxon>
        <taxon>Mucoromycota</taxon>
        <taxon>Glomeromycotina</taxon>
        <taxon>Glomeromycetes</taxon>
        <taxon>Glomerales</taxon>
        <taxon>Glomeraceae</taxon>
        <taxon>Rhizophagus</taxon>
    </lineage>
</organism>
<feature type="region of interest" description="Disordered" evidence="1">
    <location>
        <begin position="31"/>
        <end position="61"/>
    </location>
</feature>
<evidence type="ECO:0000256" key="1">
    <source>
        <dbReference type="SAM" id="MobiDB-lite"/>
    </source>
</evidence>
<evidence type="ECO:0000313" key="3">
    <source>
        <dbReference type="EMBL" id="PKY38799.1"/>
    </source>
</evidence>
<dbReference type="Proteomes" id="UP000234323">
    <property type="component" value="Unassembled WGS sequence"/>
</dbReference>
<feature type="signal peptide" evidence="2">
    <location>
        <begin position="1"/>
        <end position="21"/>
    </location>
</feature>
<proteinExistence type="predicted"/>